<accession>A0AB34PP09</accession>
<evidence type="ECO:0000313" key="5">
    <source>
        <dbReference type="EMBL" id="KGR08507.1"/>
    </source>
</evidence>
<feature type="repeat" description="WD" evidence="4">
    <location>
        <begin position="266"/>
        <end position="298"/>
    </location>
</feature>
<dbReference type="InterPro" id="IPR040132">
    <property type="entry name" value="Tex1/THOC3"/>
</dbReference>
<dbReference type="Proteomes" id="UP000030161">
    <property type="component" value="Unassembled WGS sequence"/>
</dbReference>
<dbReference type="InterPro" id="IPR015943">
    <property type="entry name" value="WD40/YVTN_repeat-like_dom_sf"/>
</dbReference>
<dbReference type="PANTHER" id="PTHR22839:SF0">
    <property type="entry name" value="THO COMPLEX SUBUNIT 3"/>
    <property type="match status" value="1"/>
</dbReference>
<dbReference type="GO" id="GO:0000445">
    <property type="term" value="C:THO complex part of transcription export complex"/>
    <property type="evidence" value="ECO:0007669"/>
    <property type="project" value="TreeGrafter"/>
</dbReference>
<organism evidence="5 6">
    <name type="scientific">Candida albicans P78048</name>
    <dbReference type="NCBI Taxonomy" id="1094989"/>
    <lineage>
        <taxon>Eukaryota</taxon>
        <taxon>Fungi</taxon>
        <taxon>Dikarya</taxon>
        <taxon>Ascomycota</taxon>
        <taxon>Saccharomycotina</taxon>
        <taxon>Pichiomycetes</taxon>
        <taxon>Debaryomycetaceae</taxon>
        <taxon>Candida/Lodderomyces clade</taxon>
        <taxon>Candida</taxon>
    </lineage>
</organism>
<dbReference type="InterPro" id="IPR036322">
    <property type="entry name" value="WD40_repeat_dom_sf"/>
</dbReference>
<feature type="repeat" description="WD" evidence="4">
    <location>
        <begin position="130"/>
        <end position="172"/>
    </location>
</feature>
<dbReference type="SUPFAM" id="SSF50978">
    <property type="entry name" value="WD40 repeat-like"/>
    <property type="match status" value="1"/>
</dbReference>
<keyword evidence="1 4" id="KW-0853">WD repeat</keyword>
<evidence type="ECO:0000313" key="6">
    <source>
        <dbReference type="Proteomes" id="UP000030161"/>
    </source>
</evidence>
<gene>
    <name evidence="5" type="ORF">MG3_04063</name>
</gene>
<dbReference type="Pfam" id="PF00400">
    <property type="entry name" value="WD40"/>
    <property type="match status" value="3"/>
</dbReference>
<dbReference type="GO" id="GO:0006406">
    <property type="term" value="P:mRNA export from nucleus"/>
    <property type="evidence" value="ECO:0007669"/>
    <property type="project" value="InterPro"/>
</dbReference>
<dbReference type="PROSITE" id="PS50294">
    <property type="entry name" value="WD_REPEATS_REGION"/>
    <property type="match status" value="2"/>
</dbReference>
<protein>
    <submittedName>
        <fullName evidence="5">THO complex subunit 3</fullName>
    </submittedName>
</protein>
<dbReference type="InterPro" id="IPR001680">
    <property type="entry name" value="WD40_rpt"/>
</dbReference>
<sequence>MCVSVRFFLVVSASLNFSPSIKIHINSILGSKQRKKFWSKRNETKPTNILTNLPPPFPKMSSPNDRNKKFFNSLTPIVLRDKPISSYASSEIITVAINQTGTRVVYSRTDRSVRIWKCLPASVVDPKTIVDAHSKAVECLSFNPMTEFTFATVAKDEYVKIWNANTGDKLHEIKCEFDSLKLVRYSNDGQLLVVVDRASNFLFFNVGANYKLIHKFKLDEHIYDLKWFNHDHQFFLVSSHDGSILLYEIIDGDGDNELSSKLRASVSGHNSSITTIAISPKGNYFTVGSSEGVISFWKTLENLINSKVITDVDQSIAQLDISRDGTYLAVAYDTDSNSRIYEAEGSELVHEIPNSGSGNQTFSSIVWFPTKTGFAYTSDHGTVLTVMIKPIEQKHRR</sequence>
<name>A0AB34PP09_CANAX</name>
<evidence type="ECO:0000256" key="2">
    <source>
        <dbReference type="ARBA" id="ARBA00022737"/>
    </source>
</evidence>
<evidence type="ECO:0000256" key="1">
    <source>
        <dbReference type="ARBA" id="ARBA00022574"/>
    </source>
</evidence>
<reference evidence="5 6" key="1">
    <citation type="submission" date="2013-12" db="EMBL/GenBank/DDBJ databases">
        <title>The Genome Sequence of Candida albicans P78048.</title>
        <authorList>
            <consortium name="The Broad Institute Genome Sequencing Platform"/>
            <consortium name="The Broad Institute Genome Sequencing Center for Infectious Disease"/>
            <person name="Cuomo C."/>
            <person name="Bennett R."/>
            <person name="Hirakawa M."/>
            <person name="Noverr M."/>
            <person name="Mitchell A."/>
            <person name="Young S.K."/>
            <person name="Zeng Q."/>
            <person name="Gargeya S."/>
            <person name="Fitzgerald M."/>
            <person name="Abouelleil A."/>
            <person name="Alvarado L."/>
            <person name="Berlin A.M."/>
            <person name="Chapman S.B."/>
            <person name="Dewar J."/>
            <person name="Goldberg J."/>
            <person name="Griggs A."/>
            <person name="Gujja S."/>
            <person name="Hansen M."/>
            <person name="Howarth C."/>
            <person name="Imamovic A."/>
            <person name="Larimer J."/>
            <person name="McCowan C."/>
            <person name="Murphy C."/>
            <person name="Pearson M."/>
            <person name="Priest M."/>
            <person name="Roberts A."/>
            <person name="Saif S."/>
            <person name="Shea T."/>
            <person name="Sykes S."/>
            <person name="Wortman J."/>
            <person name="Nusbaum C."/>
            <person name="Birren B."/>
        </authorList>
    </citation>
    <scope>NUCLEOTIDE SEQUENCE [LARGE SCALE GENOMIC DNA]</scope>
    <source>
        <strain evidence="5 6">P78048</strain>
    </source>
</reference>
<keyword evidence="2" id="KW-0677">Repeat</keyword>
<comment type="caution">
    <text evidence="5">The sequence shown here is derived from an EMBL/GenBank/DDBJ whole genome shotgun (WGS) entry which is preliminary data.</text>
</comment>
<dbReference type="AlphaFoldDB" id="A0AB34PP09"/>
<dbReference type="SMART" id="SM00320">
    <property type="entry name" value="WD40"/>
    <property type="match status" value="6"/>
</dbReference>
<dbReference type="PANTHER" id="PTHR22839">
    <property type="entry name" value="THO COMPLEX SUBUNIT 3 THO3"/>
    <property type="match status" value="1"/>
</dbReference>
<evidence type="ECO:0000256" key="3">
    <source>
        <dbReference type="ARBA" id="ARBA00046343"/>
    </source>
</evidence>
<dbReference type="EMBL" id="AJIX01000028">
    <property type="protein sequence ID" value="KGR08507.1"/>
    <property type="molecule type" value="Genomic_DNA"/>
</dbReference>
<evidence type="ECO:0000256" key="4">
    <source>
        <dbReference type="PROSITE-ProRule" id="PRU00221"/>
    </source>
</evidence>
<dbReference type="Gene3D" id="2.130.10.10">
    <property type="entry name" value="YVTN repeat-like/Quinoprotein amine dehydrogenase"/>
    <property type="match status" value="2"/>
</dbReference>
<dbReference type="PROSITE" id="PS50082">
    <property type="entry name" value="WD_REPEATS_2"/>
    <property type="match status" value="2"/>
</dbReference>
<comment type="similarity">
    <text evidence="3">Belongs to the THOC3 family.</text>
</comment>
<proteinExistence type="inferred from homology"/>